<evidence type="ECO:0000313" key="7">
    <source>
        <dbReference type="EMBL" id="OIW26367.1"/>
    </source>
</evidence>
<gene>
    <name evidence="7" type="ORF">CONLIGDRAFT_706570</name>
</gene>
<name>A0A1J7IF83_9PEZI</name>
<dbReference type="GO" id="GO:0005886">
    <property type="term" value="C:plasma membrane"/>
    <property type="evidence" value="ECO:0007669"/>
    <property type="project" value="TreeGrafter"/>
</dbReference>
<feature type="transmembrane region" description="Helical" evidence="6">
    <location>
        <begin position="419"/>
        <end position="441"/>
    </location>
</feature>
<evidence type="ECO:0000256" key="2">
    <source>
        <dbReference type="ARBA" id="ARBA00022448"/>
    </source>
</evidence>
<keyword evidence="3 6" id="KW-0812">Transmembrane</keyword>
<dbReference type="Pfam" id="PF07690">
    <property type="entry name" value="MFS_1"/>
    <property type="match status" value="1"/>
</dbReference>
<keyword evidence="2" id="KW-0813">Transport</keyword>
<keyword evidence="5 6" id="KW-0472">Membrane</keyword>
<feature type="transmembrane region" description="Helical" evidence="6">
    <location>
        <begin position="331"/>
        <end position="352"/>
    </location>
</feature>
<organism evidence="7 8">
    <name type="scientific">Coniochaeta ligniaria NRRL 30616</name>
    <dbReference type="NCBI Taxonomy" id="1408157"/>
    <lineage>
        <taxon>Eukaryota</taxon>
        <taxon>Fungi</taxon>
        <taxon>Dikarya</taxon>
        <taxon>Ascomycota</taxon>
        <taxon>Pezizomycotina</taxon>
        <taxon>Sordariomycetes</taxon>
        <taxon>Sordariomycetidae</taxon>
        <taxon>Coniochaetales</taxon>
        <taxon>Coniochaetaceae</taxon>
        <taxon>Coniochaeta</taxon>
    </lineage>
</organism>
<dbReference type="InterPro" id="IPR011701">
    <property type="entry name" value="MFS"/>
</dbReference>
<keyword evidence="8" id="KW-1185">Reference proteome</keyword>
<dbReference type="InterPro" id="IPR036259">
    <property type="entry name" value="MFS_trans_sf"/>
</dbReference>
<comment type="subcellular location">
    <subcellularLocation>
        <location evidence="1">Membrane</location>
        <topology evidence="1">Multi-pass membrane protein</topology>
    </subcellularLocation>
</comment>
<dbReference type="EMBL" id="KV875100">
    <property type="protein sequence ID" value="OIW26367.1"/>
    <property type="molecule type" value="Genomic_DNA"/>
</dbReference>
<feature type="transmembrane region" description="Helical" evidence="6">
    <location>
        <begin position="42"/>
        <end position="62"/>
    </location>
</feature>
<evidence type="ECO:0000256" key="4">
    <source>
        <dbReference type="ARBA" id="ARBA00022989"/>
    </source>
</evidence>
<dbReference type="InParanoid" id="A0A1J7IF83"/>
<keyword evidence="4 6" id="KW-1133">Transmembrane helix</keyword>
<evidence type="ECO:0000256" key="3">
    <source>
        <dbReference type="ARBA" id="ARBA00022692"/>
    </source>
</evidence>
<accession>A0A1J7IF83</accession>
<dbReference type="OrthoDB" id="440553at2759"/>
<dbReference type="PANTHER" id="PTHR23502">
    <property type="entry name" value="MAJOR FACILITATOR SUPERFAMILY"/>
    <property type="match status" value="1"/>
</dbReference>
<evidence type="ECO:0000256" key="1">
    <source>
        <dbReference type="ARBA" id="ARBA00004141"/>
    </source>
</evidence>
<feature type="transmembrane region" description="Helical" evidence="6">
    <location>
        <begin position="131"/>
        <end position="151"/>
    </location>
</feature>
<dbReference type="Proteomes" id="UP000182658">
    <property type="component" value="Unassembled WGS sequence"/>
</dbReference>
<dbReference type="AlphaFoldDB" id="A0A1J7IF83"/>
<sequence length="460" mass="49891">MASIEKAVNDSSQTLPVQLDSDVRETQKDTPFSIFVNREKKWISFVASFGAMFSTLSSYIYMPAVVPIATDLGVSIALVYLTVTSYLVVAGIAPAFMGDIADQAGRSYGAAYGVLSDITTVAERGSYVGSLILFTNAAPSFGPVIAGVFAERLSWRWIFWFLVILTGTYWVVVLLLLPETQRKVVGNGSIPTQGIYKSLFDFVTRDRKSELNEGQLQGTANKRKHHIPNPFKCIPLLFSKGNFSVIMVGSITYTVKMTLQTSLAAQCIEVYGLNYLQAGLIYLPSGVGGALASYTTGKFLDRNIKKLSSMHGTYRRGEDISDFPIEQARFAGIYTLIVISAIGTAAYGVSLMKRTHIHGKPPPNVMKESGLTTIKLCGTLLTDLNPHASATVQASYNLVRCLGAGVGIAVQQPLTDAAGLGWCFGVFSVVMLLATPLAMALRRCGLGWRRERTSKRSLAV</sequence>
<evidence type="ECO:0000313" key="8">
    <source>
        <dbReference type="Proteomes" id="UP000182658"/>
    </source>
</evidence>
<reference evidence="7 8" key="1">
    <citation type="submission" date="2016-10" db="EMBL/GenBank/DDBJ databases">
        <title>Draft genome sequence of Coniochaeta ligniaria NRRL30616, a lignocellulolytic fungus for bioabatement of inhibitors in plant biomass hydrolysates.</title>
        <authorList>
            <consortium name="DOE Joint Genome Institute"/>
            <person name="Jimenez D.J."/>
            <person name="Hector R.E."/>
            <person name="Riley R."/>
            <person name="Sun H."/>
            <person name="Grigoriev I.V."/>
            <person name="Van Elsas J.D."/>
            <person name="Nichols N.N."/>
        </authorList>
    </citation>
    <scope>NUCLEOTIDE SEQUENCE [LARGE SCALE GENOMIC DNA]</scope>
    <source>
        <strain evidence="7 8">NRRL 30616</strain>
    </source>
</reference>
<evidence type="ECO:0000256" key="5">
    <source>
        <dbReference type="ARBA" id="ARBA00023136"/>
    </source>
</evidence>
<dbReference type="Gene3D" id="1.20.1250.20">
    <property type="entry name" value="MFS general substrate transporter like domains"/>
    <property type="match status" value="1"/>
</dbReference>
<dbReference type="PANTHER" id="PTHR23502:SF51">
    <property type="entry name" value="QUINIDINE RESISTANCE PROTEIN 1-RELATED"/>
    <property type="match status" value="1"/>
</dbReference>
<feature type="transmembrane region" description="Helical" evidence="6">
    <location>
        <begin position="157"/>
        <end position="177"/>
    </location>
</feature>
<evidence type="ECO:0000256" key="6">
    <source>
        <dbReference type="SAM" id="Phobius"/>
    </source>
</evidence>
<dbReference type="GO" id="GO:0022857">
    <property type="term" value="F:transmembrane transporter activity"/>
    <property type="evidence" value="ECO:0007669"/>
    <property type="project" value="InterPro"/>
</dbReference>
<protein>
    <submittedName>
        <fullName evidence="7">MFS general substrate transporter</fullName>
    </submittedName>
</protein>
<dbReference type="SUPFAM" id="SSF103473">
    <property type="entry name" value="MFS general substrate transporter"/>
    <property type="match status" value="1"/>
</dbReference>
<feature type="transmembrane region" description="Helical" evidence="6">
    <location>
        <begin position="74"/>
        <end position="97"/>
    </location>
</feature>
<dbReference type="STRING" id="1408157.A0A1J7IF83"/>
<proteinExistence type="predicted"/>